<keyword evidence="3" id="KW-1185">Reference proteome</keyword>
<feature type="non-terminal residue" evidence="2">
    <location>
        <position position="145"/>
    </location>
</feature>
<proteinExistence type="predicted"/>
<reference evidence="2 3" key="1">
    <citation type="journal article" date="2023" name="Plants (Basel)">
        <title>Bridging the Gap: Combining Genomics and Transcriptomics Approaches to Understand Stylosanthes scabra, an Orphan Legume from the Brazilian Caatinga.</title>
        <authorList>
            <person name="Ferreira-Neto J.R.C."/>
            <person name="da Silva M.D."/>
            <person name="Binneck E."/>
            <person name="de Melo N.F."/>
            <person name="da Silva R.H."/>
            <person name="de Melo A.L.T.M."/>
            <person name="Pandolfi V."/>
            <person name="Bustamante F.O."/>
            <person name="Brasileiro-Vidal A.C."/>
            <person name="Benko-Iseppon A.M."/>
        </authorList>
    </citation>
    <scope>NUCLEOTIDE SEQUENCE [LARGE SCALE GENOMIC DNA]</scope>
    <source>
        <tissue evidence="2">Leaves</tissue>
    </source>
</reference>
<keyword evidence="1" id="KW-0472">Membrane</keyword>
<keyword evidence="1" id="KW-0812">Transmembrane</keyword>
<evidence type="ECO:0000256" key="1">
    <source>
        <dbReference type="SAM" id="Phobius"/>
    </source>
</evidence>
<comment type="caution">
    <text evidence="2">The sequence shown here is derived from an EMBL/GenBank/DDBJ whole genome shotgun (WGS) entry which is preliminary data.</text>
</comment>
<sequence length="145" mass="16135">MCSELSRRHFHLCRADDTFEPPRLPLHHCPSLSPHLSVLNLWSPLRCWPLPLAPTAPSNTTMSCSLSLLIVLCYRHRTSTLGGAVLFSGVAPLPAHLFSLMPPRLEPSSPLSPTTLHLLTATTVLPFLFLKSLPCFSCSYNRFFL</sequence>
<gene>
    <name evidence="2" type="ORF">PIB30_093011</name>
</gene>
<dbReference type="Proteomes" id="UP001341840">
    <property type="component" value="Unassembled WGS sequence"/>
</dbReference>
<evidence type="ECO:0000313" key="2">
    <source>
        <dbReference type="EMBL" id="MED6176928.1"/>
    </source>
</evidence>
<name>A0ABU6VYR1_9FABA</name>
<dbReference type="EMBL" id="JASCZI010152992">
    <property type="protein sequence ID" value="MED6176928.1"/>
    <property type="molecule type" value="Genomic_DNA"/>
</dbReference>
<evidence type="ECO:0000313" key="3">
    <source>
        <dbReference type="Proteomes" id="UP001341840"/>
    </source>
</evidence>
<protein>
    <submittedName>
        <fullName evidence="2">Uncharacterized protein</fullName>
    </submittedName>
</protein>
<organism evidence="2 3">
    <name type="scientific">Stylosanthes scabra</name>
    <dbReference type="NCBI Taxonomy" id="79078"/>
    <lineage>
        <taxon>Eukaryota</taxon>
        <taxon>Viridiplantae</taxon>
        <taxon>Streptophyta</taxon>
        <taxon>Embryophyta</taxon>
        <taxon>Tracheophyta</taxon>
        <taxon>Spermatophyta</taxon>
        <taxon>Magnoliopsida</taxon>
        <taxon>eudicotyledons</taxon>
        <taxon>Gunneridae</taxon>
        <taxon>Pentapetalae</taxon>
        <taxon>rosids</taxon>
        <taxon>fabids</taxon>
        <taxon>Fabales</taxon>
        <taxon>Fabaceae</taxon>
        <taxon>Papilionoideae</taxon>
        <taxon>50 kb inversion clade</taxon>
        <taxon>dalbergioids sensu lato</taxon>
        <taxon>Dalbergieae</taxon>
        <taxon>Pterocarpus clade</taxon>
        <taxon>Stylosanthes</taxon>
    </lineage>
</organism>
<feature type="transmembrane region" description="Helical" evidence="1">
    <location>
        <begin position="118"/>
        <end position="140"/>
    </location>
</feature>
<keyword evidence="1" id="KW-1133">Transmembrane helix</keyword>
<feature type="transmembrane region" description="Helical" evidence="1">
    <location>
        <begin position="81"/>
        <end position="98"/>
    </location>
</feature>
<accession>A0ABU6VYR1</accession>